<evidence type="ECO:0000256" key="1">
    <source>
        <dbReference type="SAM" id="SignalP"/>
    </source>
</evidence>
<feature type="signal peptide" evidence="1">
    <location>
        <begin position="1"/>
        <end position="17"/>
    </location>
</feature>
<dbReference type="Proteomes" id="UP000192758">
    <property type="component" value="Unassembled WGS sequence"/>
</dbReference>
<comment type="caution">
    <text evidence="2">The sequence shown here is derived from an EMBL/GenBank/DDBJ whole genome shotgun (WGS) entry which is preliminary data.</text>
</comment>
<dbReference type="EMBL" id="MNPJ01000014">
    <property type="protein sequence ID" value="OQS55009.1"/>
    <property type="molecule type" value="Genomic_DNA"/>
</dbReference>
<accession>A0A1W0E764</accession>
<evidence type="ECO:0000313" key="2">
    <source>
        <dbReference type="EMBL" id="OQS55009.1"/>
    </source>
</evidence>
<feature type="chain" id="PRO_5013026249" evidence="1">
    <location>
        <begin position="18"/>
        <end position="56"/>
    </location>
</feature>
<gene>
    <name evidence="2" type="ORF">EHP00_2122</name>
</gene>
<proteinExistence type="predicted"/>
<keyword evidence="1" id="KW-0732">Signal</keyword>
<dbReference type="VEuPathDB" id="MicrosporidiaDB:EHP00_2122"/>
<keyword evidence="3" id="KW-1185">Reference proteome</keyword>
<protein>
    <submittedName>
        <fullName evidence="2">Uncharacterized protein</fullName>
    </submittedName>
</protein>
<organism evidence="2 3">
    <name type="scientific">Ecytonucleospora hepatopenaei</name>
    <dbReference type="NCBI Taxonomy" id="646526"/>
    <lineage>
        <taxon>Eukaryota</taxon>
        <taxon>Fungi</taxon>
        <taxon>Fungi incertae sedis</taxon>
        <taxon>Microsporidia</taxon>
        <taxon>Enterocytozoonidae</taxon>
        <taxon>Ecytonucleospora</taxon>
    </lineage>
</organism>
<name>A0A1W0E764_9MICR</name>
<sequence length="56" mass="6686">MFLIVLVIAIRCYFITDKVELLKSYSITITYLSFILDKYSYTHKKFSKPIKKPLNH</sequence>
<evidence type="ECO:0000313" key="3">
    <source>
        <dbReference type="Proteomes" id="UP000192758"/>
    </source>
</evidence>
<reference evidence="2 3" key="1">
    <citation type="journal article" date="2017" name="Environ. Microbiol.">
        <title>Decay of the glycolytic pathway and adaptation to intranuclear parasitism within Enterocytozoonidae microsporidia.</title>
        <authorList>
            <person name="Wiredu Boakye D."/>
            <person name="Jaroenlak P."/>
            <person name="Prachumwat A."/>
            <person name="Williams T.A."/>
            <person name="Bateman K.S."/>
            <person name="Itsathitphaisarn O."/>
            <person name="Sritunyalucksana K."/>
            <person name="Paszkiewicz K.H."/>
            <person name="Moore K.A."/>
            <person name="Stentiford G.D."/>
            <person name="Williams B.A."/>
        </authorList>
    </citation>
    <scope>NUCLEOTIDE SEQUENCE [LARGE SCALE GENOMIC DNA]</scope>
    <source>
        <strain evidence="2 3">TH1</strain>
    </source>
</reference>
<dbReference type="AlphaFoldDB" id="A0A1W0E764"/>